<dbReference type="SUPFAM" id="SSF81301">
    <property type="entry name" value="Nucleotidyltransferase"/>
    <property type="match status" value="1"/>
</dbReference>
<dbReference type="Proteomes" id="UP000676325">
    <property type="component" value="Unassembled WGS sequence"/>
</dbReference>
<evidence type="ECO:0000313" key="3">
    <source>
        <dbReference type="Proteomes" id="UP000676325"/>
    </source>
</evidence>
<dbReference type="InterPro" id="IPR043519">
    <property type="entry name" value="NT_sf"/>
</dbReference>
<dbReference type="GO" id="GO:0016779">
    <property type="term" value="F:nucleotidyltransferase activity"/>
    <property type="evidence" value="ECO:0007669"/>
    <property type="project" value="InterPro"/>
</dbReference>
<dbReference type="CDD" id="cd05403">
    <property type="entry name" value="NT_KNTase_like"/>
    <property type="match status" value="1"/>
</dbReference>
<reference evidence="2" key="1">
    <citation type="submission" date="2021-04" db="EMBL/GenBank/DDBJ databases">
        <title>Genome based classification of Actinospica acidithermotolerans sp. nov., an actinobacterium isolated from an Indonesian hot spring.</title>
        <authorList>
            <person name="Kusuma A.B."/>
            <person name="Putra K.E."/>
            <person name="Nafisah S."/>
            <person name="Loh J."/>
            <person name="Nouioui I."/>
            <person name="Goodfellow M."/>
        </authorList>
    </citation>
    <scope>NUCLEOTIDE SEQUENCE</scope>
    <source>
        <strain evidence="2">MGRD01-02</strain>
    </source>
</reference>
<dbReference type="AlphaFoldDB" id="A0A941EHB0"/>
<gene>
    <name evidence="2" type="ORF">KDK95_30465</name>
</gene>
<dbReference type="Pfam" id="PF01909">
    <property type="entry name" value="NTP_transf_2"/>
    <property type="match status" value="1"/>
</dbReference>
<keyword evidence="3" id="KW-1185">Reference proteome</keyword>
<dbReference type="EMBL" id="JAGSOH010000147">
    <property type="protein sequence ID" value="MBR7830665.1"/>
    <property type="molecule type" value="Genomic_DNA"/>
</dbReference>
<protein>
    <submittedName>
        <fullName evidence="2">Nucleotidyltransferase domain-containing protein</fullName>
    </submittedName>
</protein>
<dbReference type="InterPro" id="IPR002934">
    <property type="entry name" value="Polymerase_NTP_transf_dom"/>
</dbReference>
<evidence type="ECO:0000313" key="2">
    <source>
        <dbReference type="EMBL" id="MBR7830665.1"/>
    </source>
</evidence>
<dbReference type="RefSeq" id="WP_212521788.1">
    <property type="nucleotide sequence ID" value="NZ_JAGSOH010000147.1"/>
</dbReference>
<feature type="domain" description="Polymerase nucleotidyl transferase" evidence="1">
    <location>
        <begin position="29"/>
        <end position="86"/>
    </location>
</feature>
<comment type="caution">
    <text evidence="2">The sequence shown here is derived from an EMBL/GenBank/DDBJ whole genome shotgun (WGS) entry which is preliminary data.</text>
</comment>
<sequence>MDSKPSTPYQSDLDEYLAALDRVLPADAVHGVYLTGSTALGDYQHGQSDLDILTLTTRALTEDELGGLDEMHKALETGAQPHSDAHYIARDFVGKLPPEDAAGHGHVIDGEFHRGLSGQELVLWATLDQHGITVRGPEAKSLNAAPDASTFKAWNRGKPGGSEHVLLVRALS</sequence>
<organism evidence="2 3">
    <name type="scientific">Actinospica acidithermotolerans</name>
    <dbReference type="NCBI Taxonomy" id="2828514"/>
    <lineage>
        <taxon>Bacteria</taxon>
        <taxon>Bacillati</taxon>
        <taxon>Actinomycetota</taxon>
        <taxon>Actinomycetes</taxon>
        <taxon>Catenulisporales</taxon>
        <taxon>Actinospicaceae</taxon>
        <taxon>Actinospica</taxon>
    </lineage>
</organism>
<proteinExistence type="predicted"/>
<accession>A0A941EHB0</accession>
<evidence type="ECO:0000259" key="1">
    <source>
        <dbReference type="Pfam" id="PF01909"/>
    </source>
</evidence>
<name>A0A941EHB0_9ACTN</name>